<dbReference type="EMBL" id="BART01035263">
    <property type="protein sequence ID" value="GAH12680.1"/>
    <property type="molecule type" value="Genomic_DNA"/>
</dbReference>
<dbReference type="AlphaFoldDB" id="X1DWU9"/>
<gene>
    <name evidence="1" type="ORF">S01H4_59972</name>
</gene>
<evidence type="ECO:0000313" key="1">
    <source>
        <dbReference type="EMBL" id="GAH12680.1"/>
    </source>
</evidence>
<name>X1DWU9_9ZZZZ</name>
<feature type="non-terminal residue" evidence="1">
    <location>
        <position position="195"/>
    </location>
</feature>
<reference evidence="1" key="1">
    <citation type="journal article" date="2014" name="Front. Microbiol.">
        <title>High frequency of phylogenetically diverse reductive dehalogenase-homologous genes in deep subseafloor sedimentary metagenomes.</title>
        <authorList>
            <person name="Kawai M."/>
            <person name="Futagami T."/>
            <person name="Toyoda A."/>
            <person name="Takaki Y."/>
            <person name="Nishi S."/>
            <person name="Hori S."/>
            <person name="Arai W."/>
            <person name="Tsubouchi T."/>
            <person name="Morono Y."/>
            <person name="Uchiyama I."/>
            <person name="Ito T."/>
            <person name="Fujiyama A."/>
            <person name="Inagaki F."/>
            <person name="Takami H."/>
        </authorList>
    </citation>
    <scope>NUCLEOTIDE SEQUENCE</scope>
    <source>
        <strain evidence="1">Expedition CK06-06</strain>
    </source>
</reference>
<organism evidence="1">
    <name type="scientific">marine sediment metagenome</name>
    <dbReference type="NCBI Taxonomy" id="412755"/>
    <lineage>
        <taxon>unclassified sequences</taxon>
        <taxon>metagenomes</taxon>
        <taxon>ecological metagenomes</taxon>
    </lineage>
</organism>
<protein>
    <submittedName>
        <fullName evidence="1">Uncharacterized protein</fullName>
    </submittedName>
</protein>
<accession>X1DWU9</accession>
<sequence length="195" mass="21915">KLFDGLAQPIKKANPETLELDILDNSVYYHRTVPTDLIDETTFPGSPLETRGKYIPLAYGAFAKNEMTLGGLAKTRWLETNKLVVSDHICKSITHVWLLDENLGKLVRLDISDWTANLDDSGRTTITINANPKASCFIYPYDYEVDNDDFYTDYALGTQKACYIYAVPLIITINGFHIQSFSFGVAPVIKYMSAD</sequence>
<feature type="non-terminal residue" evidence="1">
    <location>
        <position position="1"/>
    </location>
</feature>
<comment type="caution">
    <text evidence="1">The sequence shown here is derived from an EMBL/GenBank/DDBJ whole genome shotgun (WGS) entry which is preliminary data.</text>
</comment>
<proteinExistence type="predicted"/>